<dbReference type="Pfam" id="PF12728">
    <property type="entry name" value="HTH_17"/>
    <property type="match status" value="1"/>
</dbReference>
<evidence type="ECO:0000313" key="3">
    <source>
        <dbReference type="Proteomes" id="UP001500635"/>
    </source>
</evidence>
<gene>
    <name evidence="2" type="ORF">GCM10023147_12020</name>
</gene>
<feature type="domain" description="Helix-turn-helix" evidence="1">
    <location>
        <begin position="31"/>
        <end position="80"/>
    </location>
</feature>
<comment type="caution">
    <text evidence="2">The sequence shown here is derived from an EMBL/GenBank/DDBJ whole genome shotgun (WGS) entry which is preliminary data.</text>
</comment>
<evidence type="ECO:0000259" key="1">
    <source>
        <dbReference type="Pfam" id="PF12728"/>
    </source>
</evidence>
<organism evidence="2 3">
    <name type="scientific">Tsukamurella soli</name>
    <dbReference type="NCBI Taxonomy" id="644556"/>
    <lineage>
        <taxon>Bacteria</taxon>
        <taxon>Bacillati</taxon>
        <taxon>Actinomycetota</taxon>
        <taxon>Actinomycetes</taxon>
        <taxon>Mycobacteriales</taxon>
        <taxon>Tsukamurellaceae</taxon>
        <taxon>Tsukamurella</taxon>
    </lineage>
</organism>
<dbReference type="InterPro" id="IPR010093">
    <property type="entry name" value="SinI_DNA-bd"/>
</dbReference>
<dbReference type="RefSeq" id="WP_344992339.1">
    <property type="nucleotide sequence ID" value="NZ_BAABFR010000013.1"/>
</dbReference>
<dbReference type="InterPro" id="IPR041657">
    <property type="entry name" value="HTH_17"/>
</dbReference>
<proteinExistence type="predicted"/>
<sequence>MSEPDLAEALAQLVRAAAQAAPAAAPAPRRLLTVEQAADQLAVSRSHVYAMLKDGRLRGVKLGRARRIAQAEIDELIERGGATGWDGRLKAAG</sequence>
<protein>
    <recommendedName>
        <fullName evidence="1">Helix-turn-helix domain-containing protein</fullName>
    </recommendedName>
</protein>
<reference evidence="3" key="1">
    <citation type="journal article" date="2019" name="Int. J. Syst. Evol. Microbiol.">
        <title>The Global Catalogue of Microorganisms (GCM) 10K type strain sequencing project: providing services to taxonomists for standard genome sequencing and annotation.</title>
        <authorList>
            <consortium name="The Broad Institute Genomics Platform"/>
            <consortium name="The Broad Institute Genome Sequencing Center for Infectious Disease"/>
            <person name="Wu L."/>
            <person name="Ma J."/>
        </authorList>
    </citation>
    <scope>NUCLEOTIDE SEQUENCE [LARGE SCALE GENOMIC DNA]</scope>
    <source>
        <strain evidence="3">JCM 17688</strain>
    </source>
</reference>
<dbReference type="NCBIfam" id="TIGR01764">
    <property type="entry name" value="excise"/>
    <property type="match status" value="1"/>
</dbReference>
<keyword evidence="3" id="KW-1185">Reference proteome</keyword>
<dbReference type="EMBL" id="BAABFR010000013">
    <property type="protein sequence ID" value="GAA4387510.1"/>
    <property type="molecule type" value="Genomic_DNA"/>
</dbReference>
<dbReference type="Proteomes" id="UP001500635">
    <property type="component" value="Unassembled WGS sequence"/>
</dbReference>
<accession>A0ABP8JA64</accession>
<evidence type="ECO:0000313" key="2">
    <source>
        <dbReference type="EMBL" id="GAA4387510.1"/>
    </source>
</evidence>
<name>A0ABP8JA64_9ACTN</name>